<proteinExistence type="predicted"/>
<keyword evidence="3" id="KW-1185">Reference proteome</keyword>
<keyword evidence="1" id="KW-0812">Transmembrane</keyword>
<dbReference type="AlphaFoldDB" id="A0AAN9F2U8"/>
<accession>A0AAN9F2U8</accession>
<keyword evidence="1" id="KW-1133">Transmembrane helix</keyword>
<protein>
    <submittedName>
        <fullName evidence="2">Uncharacterized protein</fullName>
    </submittedName>
</protein>
<evidence type="ECO:0000313" key="3">
    <source>
        <dbReference type="Proteomes" id="UP001359559"/>
    </source>
</evidence>
<comment type="caution">
    <text evidence="2">The sequence shown here is derived from an EMBL/GenBank/DDBJ whole genome shotgun (WGS) entry which is preliminary data.</text>
</comment>
<name>A0AAN9F2U8_CLITE</name>
<dbReference type="Proteomes" id="UP001359559">
    <property type="component" value="Unassembled WGS sequence"/>
</dbReference>
<reference evidence="2 3" key="1">
    <citation type="submission" date="2024-01" db="EMBL/GenBank/DDBJ databases">
        <title>The genomes of 5 underutilized Papilionoideae crops provide insights into root nodulation and disease resistance.</title>
        <authorList>
            <person name="Yuan L."/>
        </authorList>
    </citation>
    <scope>NUCLEOTIDE SEQUENCE [LARGE SCALE GENOMIC DNA]</scope>
    <source>
        <strain evidence="2">LY-2023</strain>
        <tissue evidence="2">Leaf</tissue>
    </source>
</reference>
<gene>
    <name evidence="2" type="ORF">RJT34_31864</name>
</gene>
<keyword evidence="1" id="KW-0472">Membrane</keyword>
<dbReference type="EMBL" id="JAYKXN010000008">
    <property type="protein sequence ID" value="KAK7264258.1"/>
    <property type="molecule type" value="Genomic_DNA"/>
</dbReference>
<sequence>MSVIGIFGILYGGILGAFSSNMVPYFVYLSIVGINVPIRGVTLYGLGRRGCNNYNNLQDNLILISLFVLVCETSLFYPLLYRVLEMI</sequence>
<evidence type="ECO:0000256" key="1">
    <source>
        <dbReference type="SAM" id="Phobius"/>
    </source>
</evidence>
<evidence type="ECO:0000313" key="2">
    <source>
        <dbReference type="EMBL" id="KAK7264258.1"/>
    </source>
</evidence>
<feature type="transmembrane region" description="Helical" evidence="1">
    <location>
        <begin position="59"/>
        <end position="80"/>
    </location>
</feature>
<organism evidence="2 3">
    <name type="scientific">Clitoria ternatea</name>
    <name type="common">Butterfly pea</name>
    <dbReference type="NCBI Taxonomy" id="43366"/>
    <lineage>
        <taxon>Eukaryota</taxon>
        <taxon>Viridiplantae</taxon>
        <taxon>Streptophyta</taxon>
        <taxon>Embryophyta</taxon>
        <taxon>Tracheophyta</taxon>
        <taxon>Spermatophyta</taxon>
        <taxon>Magnoliopsida</taxon>
        <taxon>eudicotyledons</taxon>
        <taxon>Gunneridae</taxon>
        <taxon>Pentapetalae</taxon>
        <taxon>rosids</taxon>
        <taxon>fabids</taxon>
        <taxon>Fabales</taxon>
        <taxon>Fabaceae</taxon>
        <taxon>Papilionoideae</taxon>
        <taxon>50 kb inversion clade</taxon>
        <taxon>NPAAA clade</taxon>
        <taxon>indigoferoid/millettioid clade</taxon>
        <taxon>Phaseoleae</taxon>
        <taxon>Clitoria</taxon>
    </lineage>
</organism>